<dbReference type="Pfam" id="PF14390">
    <property type="entry name" value="DUF4420"/>
    <property type="match status" value="1"/>
</dbReference>
<evidence type="ECO:0000313" key="1">
    <source>
        <dbReference type="EMBL" id="HAW75482.1"/>
    </source>
</evidence>
<proteinExistence type="predicted"/>
<accession>A0A349TPC9</accession>
<evidence type="ECO:0008006" key="3">
    <source>
        <dbReference type="Google" id="ProtNLM"/>
    </source>
</evidence>
<evidence type="ECO:0000313" key="2">
    <source>
        <dbReference type="Proteomes" id="UP000263517"/>
    </source>
</evidence>
<sequence length="320" mass="37022">MNLNSKWAQLNSALLEGDGLKTLRLSEHCILELFLAIDKDKCRYLILHLPDDFQPSINILENENIVLTYSCAQQLIAIKLIDIEFRDLFDDLIESLFNAISKESSIEIASRRLVENFVKWNQFFRKLERKVYSEKTILGIWGELFTLKKLIEKKSKAIEVDKVLEAWTGPLDSVHDFTFSNKSIEVKTKLTTQNAINIASEFQLDLGAAESLELCIVNVEKDINGVTIGNLYSKIKESILEKSADLSLFIARLIALKLDERSLKRYDNYSYKALKVTYYNCLDERFPKIVRGRLDEEVFSVKYKLDVSSLNEFILYTEKY</sequence>
<dbReference type="EMBL" id="DNAN01000247">
    <property type="protein sequence ID" value="HAW75482.1"/>
    <property type="molecule type" value="Genomic_DNA"/>
</dbReference>
<name>A0A349TPC9_9ALTE</name>
<protein>
    <recommendedName>
        <fullName evidence="3">PD-(D/E)XK motif protein</fullName>
    </recommendedName>
</protein>
<organism evidence="1 2">
    <name type="scientific">Alteromonas australica</name>
    <dbReference type="NCBI Taxonomy" id="589873"/>
    <lineage>
        <taxon>Bacteria</taxon>
        <taxon>Pseudomonadati</taxon>
        <taxon>Pseudomonadota</taxon>
        <taxon>Gammaproteobacteria</taxon>
        <taxon>Alteromonadales</taxon>
        <taxon>Alteromonadaceae</taxon>
        <taxon>Alteromonas/Salinimonas group</taxon>
        <taxon>Alteromonas</taxon>
    </lineage>
</organism>
<comment type="caution">
    <text evidence="1">The sequence shown here is derived from an EMBL/GenBank/DDBJ whole genome shotgun (WGS) entry which is preliminary data.</text>
</comment>
<dbReference type="AlphaFoldDB" id="A0A349TPC9"/>
<dbReference type="InterPro" id="IPR025534">
    <property type="entry name" value="DUF4420"/>
</dbReference>
<reference evidence="1 2" key="1">
    <citation type="journal article" date="2018" name="Nat. Biotechnol.">
        <title>A standardized bacterial taxonomy based on genome phylogeny substantially revises the tree of life.</title>
        <authorList>
            <person name="Parks D.H."/>
            <person name="Chuvochina M."/>
            <person name="Waite D.W."/>
            <person name="Rinke C."/>
            <person name="Skarshewski A."/>
            <person name="Chaumeil P.A."/>
            <person name="Hugenholtz P."/>
        </authorList>
    </citation>
    <scope>NUCLEOTIDE SEQUENCE [LARGE SCALE GENOMIC DNA]</scope>
    <source>
        <strain evidence="1">UBA11978</strain>
    </source>
</reference>
<gene>
    <name evidence="1" type="ORF">DCW74_07085</name>
</gene>
<dbReference type="RefSeq" id="WP_196897831.1">
    <property type="nucleotide sequence ID" value="NZ_CALBIY010000052.1"/>
</dbReference>
<dbReference type="Proteomes" id="UP000263517">
    <property type="component" value="Unassembled WGS sequence"/>
</dbReference>